<reference evidence="7 8" key="1">
    <citation type="submission" date="2024-02" db="EMBL/GenBank/DDBJ databases">
        <title>High-quality chromosome-scale genome assembly of Pensacola bahiagrass (Paspalum notatum Flugge var. saurae).</title>
        <authorList>
            <person name="Vega J.M."/>
            <person name="Podio M."/>
            <person name="Orjuela J."/>
            <person name="Siena L.A."/>
            <person name="Pessino S.C."/>
            <person name="Combes M.C."/>
            <person name="Mariac C."/>
            <person name="Albertini E."/>
            <person name="Pupilli F."/>
            <person name="Ortiz J.P.A."/>
            <person name="Leblanc O."/>
        </authorList>
    </citation>
    <scope>NUCLEOTIDE SEQUENCE [LARGE SCALE GENOMIC DNA]</scope>
    <source>
        <strain evidence="7">R1</strain>
        <tissue evidence="7">Leaf</tissue>
    </source>
</reference>
<dbReference type="EMBL" id="CP144746">
    <property type="protein sequence ID" value="WVZ56319.1"/>
    <property type="molecule type" value="Genomic_DNA"/>
</dbReference>
<dbReference type="CDD" id="cd11013">
    <property type="entry name" value="Plantacyanin"/>
    <property type="match status" value="1"/>
</dbReference>
<dbReference type="PROSITE" id="PS51485">
    <property type="entry name" value="PHYTOCYANIN"/>
    <property type="match status" value="1"/>
</dbReference>
<dbReference type="GO" id="GO:0046872">
    <property type="term" value="F:metal ion binding"/>
    <property type="evidence" value="ECO:0007669"/>
    <property type="project" value="UniProtKB-KW"/>
</dbReference>
<organism evidence="7 8">
    <name type="scientific">Paspalum notatum var. saurae</name>
    <dbReference type="NCBI Taxonomy" id="547442"/>
    <lineage>
        <taxon>Eukaryota</taxon>
        <taxon>Viridiplantae</taxon>
        <taxon>Streptophyta</taxon>
        <taxon>Embryophyta</taxon>
        <taxon>Tracheophyta</taxon>
        <taxon>Spermatophyta</taxon>
        <taxon>Magnoliopsida</taxon>
        <taxon>Liliopsida</taxon>
        <taxon>Poales</taxon>
        <taxon>Poaceae</taxon>
        <taxon>PACMAD clade</taxon>
        <taxon>Panicoideae</taxon>
        <taxon>Andropogonodae</taxon>
        <taxon>Paspaleae</taxon>
        <taxon>Paspalinae</taxon>
        <taxon>Paspalum</taxon>
    </lineage>
</organism>
<dbReference type="PANTHER" id="PTHR33021">
    <property type="entry name" value="BLUE COPPER PROTEIN"/>
    <property type="match status" value="1"/>
</dbReference>
<evidence type="ECO:0000313" key="7">
    <source>
        <dbReference type="EMBL" id="WVZ56319.1"/>
    </source>
</evidence>
<name>A0AAQ3PVG1_PASNO</name>
<keyword evidence="2" id="KW-0186">Copper</keyword>
<sequence length="119" mass="12553">MAQGRGSATLGGLLAVCLLLGVVAHIADAETHTVDWSFNADAWSKGKRFRAGDVLEFNYDRTKHNVVVVDAGGYSTCSSSGRTYNSGSDHITLGSGTSYFICSLKSHCGMGMKMAITAN</sequence>
<keyword evidence="8" id="KW-1185">Reference proteome</keyword>
<proteinExistence type="predicted"/>
<keyword evidence="1" id="KW-0479">Metal-binding</keyword>
<feature type="chain" id="PRO_5042894222" description="Plantacyanin" evidence="5">
    <location>
        <begin position="30"/>
        <end position="119"/>
    </location>
</feature>
<evidence type="ECO:0000256" key="3">
    <source>
        <dbReference type="ARBA" id="ARBA00023157"/>
    </source>
</evidence>
<accession>A0AAQ3PVG1</accession>
<dbReference type="InterPro" id="IPR008972">
    <property type="entry name" value="Cupredoxin"/>
</dbReference>
<dbReference type="Pfam" id="PF02298">
    <property type="entry name" value="Cu_bind_like"/>
    <property type="match status" value="1"/>
</dbReference>
<protein>
    <recommendedName>
        <fullName evidence="4">Plantacyanin</fullName>
    </recommendedName>
</protein>
<evidence type="ECO:0000256" key="2">
    <source>
        <dbReference type="ARBA" id="ARBA00023008"/>
    </source>
</evidence>
<dbReference type="InterPro" id="IPR039391">
    <property type="entry name" value="Phytocyanin-like"/>
</dbReference>
<evidence type="ECO:0000256" key="1">
    <source>
        <dbReference type="ARBA" id="ARBA00022723"/>
    </source>
</evidence>
<evidence type="ECO:0000256" key="5">
    <source>
        <dbReference type="SAM" id="SignalP"/>
    </source>
</evidence>
<evidence type="ECO:0000259" key="6">
    <source>
        <dbReference type="PROSITE" id="PS51485"/>
    </source>
</evidence>
<feature type="signal peptide" evidence="5">
    <location>
        <begin position="1"/>
        <end position="29"/>
    </location>
</feature>
<keyword evidence="5" id="KW-0732">Signal</keyword>
<dbReference type="GO" id="GO:0009055">
    <property type="term" value="F:electron transfer activity"/>
    <property type="evidence" value="ECO:0007669"/>
    <property type="project" value="InterPro"/>
</dbReference>
<gene>
    <name evidence="7" type="ORF">U9M48_006867</name>
</gene>
<evidence type="ECO:0000256" key="4">
    <source>
        <dbReference type="ARBA" id="ARBA00082491"/>
    </source>
</evidence>
<dbReference type="SUPFAM" id="SSF49503">
    <property type="entry name" value="Cupredoxins"/>
    <property type="match status" value="1"/>
</dbReference>
<evidence type="ECO:0000313" key="8">
    <source>
        <dbReference type="Proteomes" id="UP001341281"/>
    </source>
</evidence>
<dbReference type="InterPro" id="IPR003245">
    <property type="entry name" value="Phytocyanin_dom"/>
</dbReference>
<dbReference type="Proteomes" id="UP001341281">
    <property type="component" value="Chromosome 02"/>
</dbReference>
<feature type="domain" description="Phytocyanin" evidence="6">
    <location>
        <begin position="30"/>
        <end position="119"/>
    </location>
</feature>
<dbReference type="AlphaFoldDB" id="A0AAQ3PVG1"/>
<dbReference type="GO" id="GO:0005886">
    <property type="term" value="C:plasma membrane"/>
    <property type="evidence" value="ECO:0007669"/>
    <property type="project" value="TreeGrafter"/>
</dbReference>
<dbReference type="PANTHER" id="PTHR33021:SF9">
    <property type="entry name" value="PUTATIVE, EXPRESSED-RELATED"/>
    <property type="match status" value="1"/>
</dbReference>
<dbReference type="InterPro" id="IPR041844">
    <property type="entry name" value="Plantacyanin"/>
</dbReference>
<keyword evidence="3" id="KW-1015">Disulfide bond</keyword>
<dbReference type="Gene3D" id="2.60.40.420">
    <property type="entry name" value="Cupredoxins - blue copper proteins"/>
    <property type="match status" value="1"/>
</dbReference>
<dbReference type="FunFam" id="2.60.40.420:FF:000013">
    <property type="entry name" value="basic blue protein-like"/>
    <property type="match status" value="1"/>
</dbReference>